<dbReference type="Proteomes" id="UP001161691">
    <property type="component" value="Unassembled WGS sequence"/>
</dbReference>
<keyword evidence="8" id="KW-1185">Reference proteome</keyword>
<evidence type="ECO:0000256" key="6">
    <source>
        <dbReference type="SAM" id="SignalP"/>
    </source>
</evidence>
<evidence type="ECO:0000313" key="8">
    <source>
        <dbReference type="Proteomes" id="UP001161691"/>
    </source>
</evidence>
<keyword evidence="5" id="KW-0449">Lipoprotein</keyword>
<dbReference type="Pfam" id="PF01547">
    <property type="entry name" value="SBP_bac_1"/>
    <property type="match status" value="1"/>
</dbReference>
<keyword evidence="1" id="KW-1003">Cell membrane</keyword>
<reference evidence="7" key="1">
    <citation type="submission" date="2023-04" db="EMBL/GenBank/DDBJ databases">
        <title>Comparative genomic analysis of Cohnella hashimotonis sp. nov., isolated from the International Space Station.</title>
        <authorList>
            <person name="Venkateswaran K."/>
            <person name="Simpson A."/>
        </authorList>
    </citation>
    <scope>NUCLEOTIDE SEQUENCE</scope>
    <source>
        <strain evidence="7">F6_2S_P_1</strain>
    </source>
</reference>
<feature type="chain" id="PRO_5047256324" evidence="6">
    <location>
        <begin position="27"/>
        <end position="526"/>
    </location>
</feature>
<dbReference type="InterPro" id="IPR006059">
    <property type="entry name" value="SBP"/>
</dbReference>
<gene>
    <name evidence="7" type="ORF">KB449_11450</name>
</gene>
<keyword evidence="3" id="KW-0472">Membrane</keyword>
<dbReference type="EMBL" id="JAGRPV010000001">
    <property type="protein sequence ID" value="MDI4645583.1"/>
    <property type="molecule type" value="Genomic_DNA"/>
</dbReference>
<keyword evidence="2 6" id="KW-0732">Signal</keyword>
<proteinExistence type="predicted"/>
<sequence>MSNVLKKSAILLASAAVTATMLAACASNDSKDGASAGASSSTSSAGGGEASGKSNLKFMALLDNNPTFPYSKDWPIWQWIKEKTGVTLEVQTPSGNLGESLNLAVASKEMPDLMYMPNREESNKFGQQGALVDILTHIDDMPNLKAWMEKYPEEAKAALSADGKMYMFPNQGFGETNRTIWMYRKDVFDKEGLKAPSTFDELYETLKTLKAKYPDSYPLTLRYGENQDEMLANMTVDFETGEDGYYDFDKQEWRFGPTEANYKSMVAMWKKFYDDGLIPPDFLSLQTKQWQDMLSTGKSFITIDYISRIDFFNKAMQKENPAYNMQFMAPPAGIAGGKQHNPYLHYLESGLTVASTSKHIKDIMKYMDFFYSEEGRTLVSWGKEGETYEKGGDKLKFKPEYTDIIELRKATGLKTSGTYTWIDFDSDLSLSSDDLKYAFKEAAKYDPPAMQPRPALTEQETEIVALTGQAVTKHRDESIAKFVTGSRSLDEWDQYVKEMNNLGVDKLLDTYREAYKRVQSIKLDTK</sequence>
<dbReference type="Gene3D" id="3.40.190.10">
    <property type="entry name" value="Periplasmic binding protein-like II"/>
    <property type="match status" value="2"/>
</dbReference>
<name>A0ABT6TFG6_9BACL</name>
<organism evidence="7 8">
    <name type="scientific">Cohnella hashimotonis</name>
    <dbReference type="NCBI Taxonomy" id="2826895"/>
    <lineage>
        <taxon>Bacteria</taxon>
        <taxon>Bacillati</taxon>
        <taxon>Bacillota</taxon>
        <taxon>Bacilli</taxon>
        <taxon>Bacillales</taxon>
        <taxon>Paenibacillaceae</taxon>
        <taxon>Cohnella</taxon>
    </lineage>
</organism>
<dbReference type="PROSITE" id="PS51257">
    <property type="entry name" value="PROKAR_LIPOPROTEIN"/>
    <property type="match status" value="1"/>
</dbReference>
<evidence type="ECO:0000313" key="7">
    <source>
        <dbReference type="EMBL" id="MDI4645583.1"/>
    </source>
</evidence>
<feature type="signal peptide" evidence="6">
    <location>
        <begin position="1"/>
        <end position="26"/>
    </location>
</feature>
<evidence type="ECO:0000256" key="2">
    <source>
        <dbReference type="ARBA" id="ARBA00022729"/>
    </source>
</evidence>
<keyword evidence="4" id="KW-0564">Palmitate</keyword>
<dbReference type="InterPro" id="IPR050490">
    <property type="entry name" value="Bact_solute-bd_prot1"/>
</dbReference>
<accession>A0ABT6TFG6</accession>
<dbReference type="PANTHER" id="PTHR43649">
    <property type="entry name" value="ARABINOSE-BINDING PROTEIN-RELATED"/>
    <property type="match status" value="1"/>
</dbReference>
<evidence type="ECO:0000256" key="5">
    <source>
        <dbReference type="ARBA" id="ARBA00023288"/>
    </source>
</evidence>
<comment type="caution">
    <text evidence="7">The sequence shown here is derived from an EMBL/GenBank/DDBJ whole genome shotgun (WGS) entry which is preliminary data.</text>
</comment>
<evidence type="ECO:0000256" key="4">
    <source>
        <dbReference type="ARBA" id="ARBA00023139"/>
    </source>
</evidence>
<evidence type="ECO:0000256" key="1">
    <source>
        <dbReference type="ARBA" id="ARBA00022475"/>
    </source>
</evidence>
<protein>
    <submittedName>
        <fullName evidence="7">Extracellular solute-binding protein</fullName>
    </submittedName>
</protein>
<dbReference type="RefSeq" id="WP_282908495.1">
    <property type="nucleotide sequence ID" value="NZ_JAGRPV010000001.1"/>
</dbReference>
<dbReference type="PANTHER" id="PTHR43649:SF33">
    <property type="entry name" value="POLYGALACTURONAN_RHAMNOGALACTURONAN-BINDING PROTEIN YTCQ"/>
    <property type="match status" value="1"/>
</dbReference>
<evidence type="ECO:0000256" key="3">
    <source>
        <dbReference type="ARBA" id="ARBA00023136"/>
    </source>
</evidence>
<dbReference type="SUPFAM" id="SSF53850">
    <property type="entry name" value="Periplasmic binding protein-like II"/>
    <property type="match status" value="1"/>
</dbReference>